<proteinExistence type="predicted"/>
<organism evidence="1 3">
    <name type="scientific">Adineta steineri</name>
    <dbReference type="NCBI Taxonomy" id="433720"/>
    <lineage>
        <taxon>Eukaryota</taxon>
        <taxon>Metazoa</taxon>
        <taxon>Spiralia</taxon>
        <taxon>Gnathifera</taxon>
        <taxon>Rotifera</taxon>
        <taxon>Eurotatoria</taxon>
        <taxon>Bdelloidea</taxon>
        <taxon>Adinetida</taxon>
        <taxon>Adinetidae</taxon>
        <taxon>Adineta</taxon>
    </lineage>
</organism>
<evidence type="ECO:0000313" key="3">
    <source>
        <dbReference type="Proteomes" id="UP000663891"/>
    </source>
</evidence>
<dbReference type="Proteomes" id="UP000663891">
    <property type="component" value="Unassembled WGS sequence"/>
</dbReference>
<dbReference type="EMBL" id="CAJOAY010000151">
    <property type="protein sequence ID" value="CAF3561111.1"/>
    <property type="molecule type" value="Genomic_DNA"/>
</dbReference>
<name>A0A815F9S0_9BILA</name>
<gene>
    <name evidence="2" type="ORF">OKA104_LOCUS4595</name>
    <name evidence="1" type="ORF">VCS650_LOCUS32116</name>
</gene>
<evidence type="ECO:0000313" key="1">
    <source>
        <dbReference type="EMBL" id="CAF1320560.1"/>
    </source>
</evidence>
<dbReference type="Proteomes" id="UP000663881">
    <property type="component" value="Unassembled WGS sequence"/>
</dbReference>
<evidence type="ECO:0000313" key="2">
    <source>
        <dbReference type="EMBL" id="CAF3561111.1"/>
    </source>
</evidence>
<dbReference type="EMBL" id="CAJNON010000571">
    <property type="protein sequence ID" value="CAF1320560.1"/>
    <property type="molecule type" value="Genomic_DNA"/>
</dbReference>
<protein>
    <submittedName>
        <fullName evidence="1">Uncharacterized protein</fullName>
    </submittedName>
</protein>
<reference evidence="1" key="1">
    <citation type="submission" date="2021-02" db="EMBL/GenBank/DDBJ databases">
        <authorList>
            <person name="Nowell W R."/>
        </authorList>
    </citation>
    <scope>NUCLEOTIDE SEQUENCE</scope>
</reference>
<comment type="caution">
    <text evidence="1">The sequence shown here is derived from an EMBL/GenBank/DDBJ whole genome shotgun (WGS) entry which is preliminary data.</text>
</comment>
<accession>A0A815F9S0</accession>
<sequence>MQSSLPIPPTPVDTIANDVISLPKSTTLLLHPNRPYVHNYWLLNDRLRLKNKKLSRRQQSSCRIAFYSLKFVQKSYDYINSFKITLF</sequence>
<dbReference type="AlphaFoldDB" id="A0A815F9S0"/>